<dbReference type="RefSeq" id="WP_126023159.1">
    <property type="nucleotide sequence ID" value="NZ_RXFT01000007.1"/>
</dbReference>
<evidence type="ECO:0000313" key="1">
    <source>
        <dbReference type="EMBL" id="RUR69043.1"/>
    </source>
</evidence>
<accession>A0A433MMA4</accession>
<comment type="caution">
    <text evidence="1">The sequence shown here is derived from an EMBL/GenBank/DDBJ whole genome shotgun (WGS) entry which is preliminary data.</text>
</comment>
<dbReference type="Proteomes" id="UP000281118">
    <property type="component" value="Unassembled WGS sequence"/>
</dbReference>
<dbReference type="AlphaFoldDB" id="A0A433MMA4"/>
<proteinExistence type="predicted"/>
<name>A0A433MMA4_9BURK</name>
<reference evidence="1 2" key="1">
    <citation type="submission" date="2018-12" db="EMBL/GenBank/DDBJ databases">
        <title>The genome sequences of Variovorax guangxiensis DSM 27352.</title>
        <authorList>
            <person name="Gao J."/>
            <person name="Sun J."/>
        </authorList>
    </citation>
    <scope>NUCLEOTIDE SEQUENCE [LARGE SCALE GENOMIC DNA]</scope>
    <source>
        <strain evidence="1 2">DSM 27352</strain>
    </source>
</reference>
<protein>
    <submittedName>
        <fullName evidence="1">Uncharacterized protein</fullName>
    </submittedName>
</protein>
<evidence type="ECO:0000313" key="2">
    <source>
        <dbReference type="Proteomes" id="UP000281118"/>
    </source>
</evidence>
<gene>
    <name evidence="1" type="ORF">EJP67_18455</name>
</gene>
<organism evidence="1 2">
    <name type="scientific">Variovorax guangxiensis</name>
    <dbReference type="NCBI Taxonomy" id="1775474"/>
    <lineage>
        <taxon>Bacteria</taxon>
        <taxon>Pseudomonadati</taxon>
        <taxon>Pseudomonadota</taxon>
        <taxon>Betaproteobacteria</taxon>
        <taxon>Burkholderiales</taxon>
        <taxon>Comamonadaceae</taxon>
        <taxon>Variovorax</taxon>
    </lineage>
</organism>
<dbReference type="EMBL" id="RXFT01000007">
    <property type="protein sequence ID" value="RUR69043.1"/>
    <property type="molecule type" value="Genomic_DNA"/>
</dbReference>
<sequence length="106" mass="12105">MAAVLKATGPDFNRTLVLAAEQNLLNDFEREERVKEYRRKLGIADWNYEHTDNHEAWRAGRDEFTKLYELQAEVDPDGEIWHSVAPAGFAVPQPRIVINLATKGVL</sequence>
<dbReference type="OrthoDB" id="8859282at2"/>